<dbReference type="InParanoid" id="D8M2H4"/>
<name>D8M2H4_BLAHO</name>
<keyword evidence="3" id="KW-1185">Reference proteome</keyword>
<dbReference type="AlphaFoldDB" id="D8M2H4"/>
<dbReference type="RefSeq" id="XP_012896311.1">
    <property type="nucleotide sequence ID" value="XM_013040857.1"/>
</dbReference>
<dbReference type="GeneID" id="24922552"/>
<feature type="chain" id="PRO_5003117677" evidence="1">
    <location>
        <begin position="21"/>
        <end position="158"/>
    </location>
</feature>
<dbReference type="EMBL" id="FN668649">
    <property type="protein sequence ID" value="CBK22263.2"/>
    <property type="molecule type" value="Genomic_DNA"/>
</dbReference>
<evidence type="ECO:0000313" key="2">
    <source>
        <dbReference type="EMBL" id="CBK22263.2"/>
    </source>
</evidence>
<keyword evidence="1" id="KW-0732">Signal</keyword>
<organism evidence="2">
    <name type="scientific">Blastocystis hominis</name>
    <dbReference type="NCBI Taxonomy" id="12968"/>
    <lineage>
        <taxon>Eukaryota</taxon>
        <taxon>Sar</taxon>
        <taxon>Stramenopiles</taxon>
        <taxon>Bigyra</taxon>
        <taxon>Opalozoa</taxon>
        <taxon>Opalinata</taxon>
        <taxon>Blastocystidae</taxon>
        <taxon>Blastocystis</taxon>
    </lineage>
</organism>
<evidence type="ECO:0000313" key="3">
    <source>
        <dbReference type="Proteomes" id="UP000008312"/>
    </source>
</evidence>
<protein>
    <submittedName>
        <fullName evidence="2">Uncharacterized protein</fullName>
    </submittedName>
</protein>
<feature type="signal peptide" evidence="1">
    <location>
        <begin position="1"/>
        <end position="20"/>
    </location>
</feature>
<sequence>MNKFIIAFALVLLTVQCAVSDLKTEEEALSYLANVEQEKEKFDPTLIGKCIELSWWKAGEKTILLAFQYGFDISSDFSAAVSKQRTNIQKLQNIINKNKEDYNIISPSFQWAQGQSDLKMNIKLTHKWDSPATLGCTVESVKFEPSNVYFEAKWYNRL</sequence>
<gene>
    <name evidence="2" type="ORF">GSBLH_T00006428001</name>
</gene>
<dbReference type="Proteomes" id="UP000008312">
    <property type="component" value="Unassembled WGS sequence"/>
</dbReference>
<accession>D8M2H4</accession>
<reference evidence="2" key="1">
    <citation type="submission" date="2010-02" db="EMBL/GenBank/DDBJ databases">
        <title>Sequencing and annotation of the Blastocystis hominis genome.</title>
        <authorList>
            <person name="Wincker P."/>
        </authorList>
    </citation>
    <scope>NUCLEOTIDE SEQUENCE</scope>
    <source>
        <strain evidence="2">Singapore isolate B</strain>
    </source>
</reference>
<dbReference type="OrthoDB" id="1564555at2759"/>
<proteinExistence type="predicted"/>
<evidence type="ECO:0000256" key="1">
    <source>
        <dbReference type="SAM" id="SignalP"/>
    </source>
</evidence>